<keyword evidence="6" id="KW-0372">Hormone</keyword>
<dbReference type="InterPro" id="IPR018142">
    <property type="entry name" value="Somatostatin/Cortistatin_C"/>
</dbReference>
<keyword evidence="5" id="KW-0165">Cleavage on pair of basic residues</keyword>
<evidence type="ECO:0000256" key="4">
    <source>
        <dbReference type="ARBA" id="ARBA00022525"/>
    </source>
</evidence>
<keyword evidence="7" id="KW-1015">Disulfide bond</keyword>
<feature type="chain" id="PRO_5045200607" evidence="9">
    <location>
        <begin position="25"/>
        <end position="114"/>
    </location>
</feature>
<keyword evidence="9" id="KW-0732">Signal</keyword>
<dbReference type="PANTHER" id="PTHR10558:SF2">
    <property type="entry name" value="SOMATOSTATIN"/>
    <property type="match status" value="1"/>
</dbReference>
<evidence type="ECO:0000256" key="1">
    <source>
        <dbReference type="ARBA" id="ARBA00003524"/>
    </source>
</evidence>
<evidence type="ECO:0000256" key="9">
    <source>
        <dbReference type="SAM" id="SignalP"/>
    </source>
</evidence>
<sequence>MVSCRALWVLALLGLAIAVCSVSAAPHPNLRLRQRNGATETEARLLLQESPKYSLDDLLLQLAQPERDVLEYDEQGEARLERSQEFENDPSKGLPPRERKAGCRNFYWKTFTSC</sequence>
<comment type="similarity">
    <text evidence="3">Belongs to the somatostatin family.</text>
</comment>
<evidence type="ECO:0000313" key="12">
    <source>
        <dbReference type="Proteomes" id="UP001369086"/>
    </source>
</evidence>
<evidence type="ECO:0000313" key="11">
    <source>
        <dbReference type="EMBL" id="KAK6478760.1"/>
    </source>
</evidence>
<evidence type="ECO:0000256" key="5">
    <source>
        <dbReference type="ARBA" id="ARBA00022685"/>
    </source>
</evidence>
<proteinExistence type="inferred from homology"/>
<name>A0ABR0Z1P4_HUSHU</name>
<evidence type="ECO:0000256" key="8">
    <source>
        <dbReference type="SAM" id="MobiDB-lite"/>
    </source>
</evidence>
<evidence type="ECO:0000256" key="3">
    <source>
        <dbReference type="ARBA" id="ARBA00008327"/>
    </source>
</evidence>
<feature type="signal peptide" evidence="9">
    <location>
        <begin position="1"/>
        <end position="24"/>
    </location>
</feature>
<evidence type="ECO:0000259" key="10">
    <source>
        <dbReference type="Pfam" id="PF03002"/>
    </source>
</evidence>
<keyword evidence="12" id="KW-1185">Reference proteome</keyword>
<dbReference type="Proteomes" id="UP001369086">
    <property type="component" value="Unassembled WGS sequence"/>
</dbReference>
<feature type="region of interest" description="Disordered" evidence="8">
    <location>
        <begin position="80"/>
        <end position="99"/>
    </location>
</feature>
<comment type="subcellular location">
    <subcellularLocation>
        <location evidence="2">Secreted</location>
    </subcellularLocation>
</comment>
<dbReference type="PIRSF" id="PIRSF001814">
    <property type="entry name" value="Somatostatin"/>
    <property type="match status" value="1"/>
</dbReference>
<gene>
    <name evidence="11" type="ORF">HHUSO_G21140</name>
</gene>
<feature type="domain" description="Somatostatin/Cortistatin C-terminal" evidence="10">
    <location>
        <begin position="97"/>
        <end position="114"/>
    </location>
</feature>
<keyword evidence="4" id="KW-0964">Secreted</keyword>
<comment type="function">
    <text evidence="1">Somatostatin inhibits the release of somatotropin.</text>
</comment>
<comment type="caution">
    <text evidence="11">The sequence shown here is derived from an EMBL/GenBank/DDBJ whole genome shotgun (WGS) entry which is preliminary data.</text>
</comment>
<dbReference type="PANTHER" id="PTHR10558">
    <property type="entry name" value="SOMATOSTATIN"/>
    <property type="match status" value="1"/>
</dbReference>
<dbReference type="Pfam" id="PF03002">
    <property type="entry name" value="Somatostatin"/>
    <property type="match status" value="1"/>
</dbReference>
<evidence type="ECO:0000256" key="7">
    <source>
        <dbReference type="ARBA" id="ARBA00023157"/>
    </source>
</evidence>
<evidence type="ECO:0000256" key="2">
    <source>
        <dbReference type="ARBA" id="ARBA00004613"/>
    </source>
</evidence>
<reference evidence="11 12" key="1">
    <citation type="submission" date="2021-05" db="EMBL/GenBank/DDBJ databases">
        <authorList>
            <person name="Zahm M."/>
            <person name="Klopp C."/>
            <person name="Cabau C."/>
            <person name="Kuhl H."/>
            <person name="Suciu R."/>
            <person name="Ciorpac M."/>
            <person name="Holostenco D."/>
            <person name="Gessner J."/>
            <person name="Wuertz S."/>
            <person name="Hohne C."/>
            <person name="Stock M."/>
            <person name="Gislard M."/>
            <person name="Lluch J."/>
            <person name="Milhes M."/>
            <person name="Lampietro C."/>
            <person name="Lopez Roques C."/>
            <person name="Donnadieu C."/>
            <person name="Du K."/>
            <person name="Schartl M."/>
            <person name="Guiguen Y."/>
        </authorList>
    </citation>
    <scope>NUCLEOTIDE SEQUENCE [LARGE SCALE GENOMIC DNA]</scope>
    <source>
        <strain evidence="11">Hh-F2</strain>
        <tissue evidence="11">Blood</tissue>
    </source>
</reference>
<accession>A0ABR0Z1P4</accession>
<organism evidence="11 12">
    <name type="scientific">Huso huso</name>
    <name type="common">Beluga</name>
    <name type="synonym">Acipenser huso</name>
    <dbReference type="NCBI Taxonomy" id="61971"/>
    <lineage>
        <taxon>Eukaryota</taxon>
        <taxon>Metazoa</taxon>
        <taxon>Chordata</taxon>
        <taxon>Craniata</taxon>
        <taxon>Vertebrata</taxon>
        <taxon>Euteleostomi</taxon>
        <taxon>Actinopterygii</taxon>
        <taxon>Chondrostei</taxon>
        <taxon>Acipenseriformes</taxon>
        <taxon>Acipenseridae</taxon>
        <taxon>Huso</taxon>
    </lineage>
</organism>
<protein>
    <submittedName>
        <fullName evidence="11">Somatostatin-1-like</fullName>
    </submittedName>
</protein>
<evidence type="ECO:0000256" key="6">
    <source>
        <dbReference type="ARBA" id="ARBA00022702"/>
    </source>
</evidence>
<dbReference type="EMBL" id="JAHFZB010000019">
    <property type="protein sequence ID" value="KAK6478760.1"/>
    <property type="molecule type" value="Genomic_DNA"/>
</dbReference>
<dbReference type="InterPro" id="IPR004250">
    <property type="entry name" value="Somatostatin"/>
</dbReference>